<dbReference type="GO" id="GO:0051301">
    <property type="term" value="P:cell division"/>
    <property type="evidence" value="ECO:0007669"/>
    <property type="project" value="UniProtKB-UniRule"/>
</dbReference>
<evidence type="ECO:0000256" key="5">
    <source>
        <dbReference type="ARBA" id="ARBA00023054"/>
    </source>
</evidence>
<feature type="compositionally biased region" description="Gly residues" evidence="10">
    <location>
        <begin position="1"/>
        <end position="20"/>
    </location>
</feature>
<keyword evidence="4 8" id="KW-0498">Mitosis</keyword>
<dbReference type="PANTHER" id="PTHR46681">
    <property type="entry name" value="KINETOCHORE PROTEIN NDC80 HOMOLOG"/>
    <property type="match status" value="1"/>
</dbReference>
<evidence type="ECO:0000256" key="10">
    <source>
        <dbReference type="SAM" id="MobiDB-lite"/>
    </source>
</evidence>
<protein>
    <recommendedName>
        <fullName evidence="8">Kinetochore protein NDC80</fullName>
    </recommendedName>
</protein>
<evidence type="ECO:0000259" key="11">
    <source>
        <dbReference type="Pfam" id="PF03801"/>
    </source>
</evidence>
<feature type="region of interest" description="Disordered" evidence="10">
    <location>
        <begin position="1"/>
        <end position="56"/>
    </location>
</feature>
<keyword evidence="8" id="KW-0995">Kinetochore</keyword>
<evidence type="ECO:0000256" key="6">
    <source>
        <dbReference type="ARBA" id="ARBA00023306"/>
    </source>
</evidence>
<dbReference type="InterPro" id="IPR055260">
    <property type="entry name" value="Ndc80_CH"/>
</dbReference>
<comment type="function">
    <text evidence="8">Acts as a component of the essential kinetochore-associated NDC80 complex, which is required for chromosome segregation and spindle checkpoint activity.</text>
</comment>
<evidence type="ECO:0000256" key="7">
    <source>
        <dbReference type="ARBA" id="ARBA00023328"/>
    </source>
</evidence>
<evidence type="ECO:0000256" key="4">
    <source>
        <dbReference type="ARBA" id="ARBA00022776"/>
    </source>
</evidence>
<evidence type="ECO:0000256" key="1">
    <source>
        <dbReference type="ARBA" id="ARBA00007050"/>
    </source>
</evidence>
<comment type="caution">
    <text evidence="12">The sequence shown here is derived from an EMBL/GenBank/DDBJ whole genome shotgun (WGS) entry which is preliminary data.</text>
</comment>
<keyword evidence="7 8" id="KW-0137">Centromere</keyword>
<keyword evidence="3 8" id="KW-0132">Cell division</keyword>
<dbReference type="GO" id="GO:0031262">
    <property type="term" value="C:Ndc80 complex"/>
    <property type="evidence" value="ECO:0007669"/>
    <property type="project" value="UniProtKB-UniRule"/>
</dbReference>
<keyword evidence="13" id="KW-1185">Reference proteome</keyword>
<feature type="region of interest" description="Disordered" evidence="10">
    <location>
        <begin position="442"/>
        <end position="469"/>
    </location>
</feature>
<dbReference type="PANTHER" id="PTHR46681:SF1">
    <property type="entry name" value="KINETOCHORE PROTEIN NDC80 HOMOLOG"/>
    <property type="match status" value="1"/>
</dbReference>
<feature type="coiled-coil region" evidence="9">
    <location>
        <begin position="270"/>
        <end position="377"/>
    </location>
</feature>
<keyword evidence="2 8" id="KW-0158">Chromosome</keyword>
<evidence type="ECO:0000256" key="9">
    <source>
        <dbReference type="SAM" id="Coils"/>
    </source>
</evidence>
<name>A0A843X5E2_COLES</name>
<dbReference type="AlphaFoldDB" id="A0A843X5E2"/>
<keyword evidence="6 8" id="KW-0131">Cell cycle</keyword>
<dbReference type="Proteomes" id="UP000652761">
    <property type="component" value="Unassembled WGS sequence"/>
</dbReference>
<evidence type="ECO:0000256" key="2">
    <source>
        <dbReference type="ARBA" id="ARBA00022454"/>
    </source>
</evidence>
<keyword evidence="8" id="KW-0539">Nucleus</keyword>
<comment type="similarity">
    <text evidence="1 8">Belongs to the NDC80/HEC1 family.</text>
</comment>
<reference evidence="12" key="1">
    <citation type="submission" date="2017-07" db="EMBL/GenBank/DDBJ databases">
        <title>Taro Niue Genome Assembly and Annotation.</title>
        <authorList>
            <person name="Atibalentja N."/>
            <person name="Keating K."/>
            <person name="Fields C.J."/>
        </authorList>
    </citation>
    <scope>NUCLEOTIDE SEQUENCE</scope>
    <source>
        <strain evidence="12">Niue_2</strain>
        <tissue evidence="12">Leaf</tissue>
    </source>
</reference>
<evidence type="ECO:0000313" key="13">
    <source>
        <dbReference type="Proteomes" id="UP000652761"/>
    </source>
</evidence>
<evidence type="ECO:0000313" key="12">
    <source>
        <dbReference type="EMBL" id="MQM14471.1"/>
    </source>
</evidence>
<sequence>MRGGGGRGGGGLGRGRGGGRAIARKPLRGAATSRRDSDASLCSSRPSSVSLAHAVPAGPPISDRSYQSAALRSVNAYLASISSVALRPPLPSARDITRAFDDVLARLGWSVPVGVASALEDDLPSLLAQLGCPVKLSKSALRAPGTPHAWPPLLGALNWLVQLARYSDHRDSSSSSSFAEGNNVLQYHFQSFALFMEGEDGAVEALDQEQLRQTEDQVAKHVAALESLEKEAAELEKRAEALRSGPSPREAAERERALLKDDIKKFDVMIESWKEKLASTEKLLAEKEEVLEAKSRETRRISEENEELRKRIGSQVVNVRDAERMKKEFQAMERDIAEAELGRNALEEKSWELDADIDRKQKELESLVEQANHAIRNPHKNEDLNKFYLLGKLCQLCDTGRYSATRRAVRPSSAEGRTWTDELTHSGQRKVGRRFVSALGGSARRASTTELSSERRRTKPRFGTSQVPP</sequence>
<proteinExistence type="inferred from homology"/>
<dbReference type="InterPro" id="IPR055307">
    <property type="entry name" value="NDC80_plants"/>
</dbReference>
<comment type="subcellular location">
    <subcellularLocation>
        <location evidence="8">Chromosome</location>
        <location evidence="8">Centromere</location>
        <location evidence="8">Kinetochore</location>
    </subcellularLocation>
    <subcellularLocation>
        <location evidence="8">Nucleus</location>
    </subcellularLocation>
</comment>
<evidence type="ECO:0000256" key="8">
    <source>
        <dbReference type="RuleBase" id="RU368072"/>
    </source>
</evidence>
<evidence type="ECO:0000256" key="3">
    <source>
        <dbReference type="ARBA" id="ARBA00022618"/>
    </source>
</evidence>
<dbReference type="Pfam" id="PF03801">
    <property type="entry name" value="Ndc80_HEC"/>
    <property type="match status" value="1"/>
</dbReference>
<accession>A0A843X5E2</accession>
<dbReference type="EMBL" id="NMUH01006102">
    <property type="protein sequence ID" value="MQM14471.1"/>
    <property type="molecule type" value="Genomic_DNA"/>
</dbReference>
<feature type="compositionally biased region" description="Low complexity" evidence="10">
    <location>
        <begin position="40"/>
        <end position="50"/>
    </location>
</feature>
<feature type="domain" description="Kinetochore protein Ndc80 CH" evidence="11">
    <location>
        <begin position="55"/>
        <end position="168"/>
    </location>
</feature>
<dbReference type="OrthoDB" id="7459479at2759"/>
<feature type="coiled-coil region" evidence="9">
    <location>
        <begin position="211"/>
        <end position="245"/>
    </location>
</feature>
<dbReference type="InterPro" id="IPR038273">
    <property type="entry name" value="Ndc80_sf"/>
</dbReference>
<keyword evidence="5 9" id="KW-0175">Coiled coil</keyword>
<dbReference type="Gene3D" id="1.10.418.30">
    <property type="entry name" value="Ncd80 complex, Ncd80 subunit"/>
    <property type="match status" value="1"/>
</dbReference>
<dbReference type="GO" id="GO:0005634">
    <property type="term" value="C:nucleus"/>
    <property type="evidence" value="ECO:0007669"/>
    <property type="project" value="UniProtKB-SubCell"/>
</dbReference>
<dbReference type="GO" id="GO:0051315">
    <property type="term" value="P:attachment of mitotic spindle microtubules to kinetochore"/>
    <property type="evidence" value="ECO:0007669"/>
    <property type="project" value="UniProtKB-UniRule"/>
</dbReference>
<organism evidence="12 13">
    <name type="scientific">Colocasia esculenta</name>
    <name type="common">Wild taro</name>
    <name type="synonym">Arum esculentum</name>
    <dbReference type="NCBI Taxonomy" id="4460"/>
    <lineage>
        <taxon>Eukaryota</taxon>
        <taxon>Viridiplantae</taxon>
        <taxon>Streptophyta</taxon>
        <taxon>Embryophyta</taxon>
        <taxon>Tracheophyta</taxon>
        <taxon>Spermatophyta</taxon>
        <taxon>Magnoliopsida</taxon>
        <taxon>Liliopsida</taxon>
        <taxon>Araceae</taxon>
        <taxon>Aroideae</taxon>
        <taxon>Colocasieae</taxon>
        <taxon>Colocasia</taxon>
    </lineage>
</organism>
<gene>
    <name evidence="12" type="ORF">Taro_047401</name>
</gene>
<comment type="subunit">
    <text evidence="8">Component of the NDC80 complex.</text>
</comment>